<feature type="compositionally biased region" description="Basic and acidic residues" evidence="5">
    <location>
        <begin position="1059"/>
        <end position="1068"/>
    </location>
</feature>
<feature type="compositionally biased region" description="Basic and acidic residues" evidence="5">
    <location>
        <begin position="418"/>
        <end position="427"/>
    </location>
</feature>
<feature type="domain" description="PH" evidence="6">
    <location>
        <begin position="2106"/>
        <end position="2212"/>
    </location>
</feature>
<evidence type="ECO:0000256" key="5">
    <source>
        <dbReference type="SAM" id="MobiDB-lite"/>
    </source>
</evidence>
<dbReference type="GO" id="GO:0046872">
    <property type="term" value="F:metal ion binding"/>
    <property type="evidence" value="ECO:0007669"/>
    <property type="project" value="UniProtKB-KW"/>
</dbReference>
<feature type="compositionally biased region" description="Polar residues" evidence="5">
    <location>
        <begin position="1117"/>
        <end position="1138"/>
    </location>
</feature>
<evidence type="ECO:0000256" key="3">
    <source>
        <dbReference type="ARBA" id="ARBA00022723"/>
    </source>
</evidence>
<organism evidence="9">
    <name type="scientific">Schistocephalus solidus</name>
    <name type="common">Tapeworm</name>
    <dbReference type="NCBI Taxonomy" id="70667"/>
    <lineage>
        <taxon>Eukaryota</taxon>
        <taxon>Metazoa</taxon>
        <taxon>Spiralia</taxon>
        <taxon>Lophotrochozoa</taxon>
        <taxon>Platyhelminthes</taxon>
        <taxon>Cestoda</taxon>
        <taxon>Eucestoda</taxon>
        <taxon>Diphyllobothriidea</taxon>
        <taxon>Diphyllobothriidae</taxon>
        <taxon>Schistocephalus</taxon>
    </lineage>
</organism>
<evidence type="ECO:0000256" key="2">
    <source>
        <dbReference type="ARBA" id="ARBA00022553"/>
    </source>
</evidence>
<dbReference type="Pfam" id="PF00169">
    <property type="entry name" value="PH"/>
    <property type="match status" value="1"/>
</dbReference>
<feature type="compositionally biased region" description="Polar residues" evidence="5">
    <location>
        <begin position="1235"/>
        <end position="1244"/>
    </location>
</feature>
<feature type="domain" description="Phorbol-ester/DAG-type" evidence="7">
    <location>
        <begin position="1934"/>
        <end position="1987"/>
    </location>
</feature>
<dbReference type="InterPro" id="IPR001849">
    <property type="entry name" value="PH_domain"/>
</dbReference>
<keyword evidence="3" id="KW-0479">Metal-binding</keyword>
<evidence type="ECO:0000313" key="9">
    <source>
        <dbReference type="EMBL" id="JAP39475.1"/>
    </source>
</evidence>
<dbReference type="GO" id="GO:0005737">
    <property type="term" value="C:cytoplasm"/>
    <property type="evidence" value="ECO:0007669"/>
    <property type="project" value="TreeGrafter"/>
</dbReference>
<evidence type="ECO:0000259" key="6">
    <source>
        <dbReference type="PROSITE" id="PS50003"/>
    </source>
</evidence>
<dbReference type="PROSITE" id="PS51339">
    <property type="entry name" value="PPASE_MYOTUBULARIN"/>
    <property type="match status" value="1"/>
</dbReference>
<dbReference type="SUPFAM" id="SSF52799">
    <property type="entry name" value="(Phosphotyrosine protein) phosphatases II"/>
    <property type="match status" value="2"/>
</dbReference>
<dbReference type="Gene3D" id="2.30.29.30">
    <property type="entry name" value="Pleckstrin-homology domain (PH domain)/Phosphotyrosine-binding domain (PTB)"/>
    <property type="match status" value="1"/>
</dbReference>
<feature type="region of interest" description="Disordered" evidence="5">
    <location>
        <begin position="659"/>
        <end position="703"/>
    </location>
</feature>
<dbReference type="Pfam" id="PF12335">
    <property type="entry name" value="SBF2"/>
    <property type="match status" value="1"/>
</dbReference>
<dbReference type="InterPro" id="IPR010569">
    <property type="entry name" value="Myotubularin-like_Pase_dom"/>
</dbReference>
<feature type="region of interest" description="Disordered" evidence="5">
    <location>
        <begin position="1097"/>
        <end position="1138"/>
    </location>
</feature>
<dbReference type="GO" id="GO:0016020">
    <property type="term" value="C:membrane"/>
    <property type="evidence" value="ECO:0007669"/>
    <property type="project" value="TreeGrafter"/>
</dbReference>
<feature type="region of interest" description="Disordered" evidence="5">
    <location>
        <begin position="832"/>
        <end position="851"/>
    </location>
</feature>
<feature type="region of interest" description="Disordered" evidence="5">
    <location>
        <begin position="1359"/>
        <end position="1392"/>
    </location>
</feature>
<feature type="region of interest" description="Disordered" evidence="5">
    <location>
        <begin position="1748"/>
        <end position="1801"/>
    </location>
</feature>
<dbReference type="SUPFAM" id="SSF50729">
    <property type="entry name" value="PH domain-like"/>
    <property type="match status" value="1"/>
</dbReference>
<dbReference type="PROSITE" id="PS50003">
    <property type="entry name" value="PH_DOMAIN"/>
    <property type="match status" value="1"/>
</dbReference>
<dbReference type="PANTHER" id="PTHR10807">
    <property type="entry name" value="MYOTUBULARIN-RELATED"/>
    <property type="match status" value="1"/>
</dbReference>
<name>A0A0X3NIR4_SCHSO</name>
<feature type="compositionally biased region" description="Polar residues" evidence="5">
    <location>
        <begin position="659"/>
        <end position="668"/>
    </location>
</feature>
<feature type="region of interest" description="Disordered" evidence="5">
    <location>
        <begin position="1991"/>
        <end position="2017"/>
    </location>
</feature>
<dbReference type="InterPro" id="IPR029021">
    <property type="entry name" value="Prot-tyrosine_phosphatase-like"/>
</dbReference>
<feature type="compositionally biased region" description="Low complexity" evidence="5">
    <location>
        <begin position="691"/>
        <end position="702"/>
    </location>
</feature>
<dbReference type="SMART" id="SM00233">
    <property type="entry name" value="PH"/>
    <property type="match status" value="1"/>
</dbReference>
<dbReference type="Pfam" id="PF00130">
    <property type="entry name" value="C1_1"/>
    <property type="match status" value="1"/>
</dbReference>
<dbReference type="SMART" id="SM00109">
    <property type="entry name" value="C1"/>
    <property type="match status" value="1"/>
</dbReference>
<dbReference type="InterPro" id="IPR046349">
    <property type="entry name" value="C1-like_sf"/>
</dbReference>
<evidence type="ECO:0000256" key="4">
    <source>
        <dbReference type="ARBA" id="ARBA00022833"/>
    </source>
</evidence>
<feature type="compositionally biased region" description="Polar residues" evidence="5">
    <location>
        <begin position="1751"/>
        <end position="1761"/>
    </location>
</feature>
<reference evidence="9" key="1">
    <citation type="submission" date="2016-01" db="EMBL/GenBank/DDBJ databases">
        <title>Reference transcriptome for the parasite Schistocephalus solidus: insights into the molecular evolution of parasitism.</title>
        <authorList>
            <person name="Hebert F.O."/>
            <person name="Grambauer S."/>
            <person name="Barber I."/>
            <person name="Landry C.R."/>
            <person name="Aubin-Horth N."/>
        </authorList>
    </citation>
    <scope>NUCLEOTIDE SEQUENCE</scope>
</reference>
<evidence type="ECO:0000259" key="8">
    <source>
        <dbReference type="PROSITE" id="PS51339"/>
    </source>
</evidence>
<dbReference type="CDD" id="cd00029">
    <property type="entry name" value="C1"/>
    <property type="match status" value="1"/>
</dbReference>
<dbReference type="SUPFAM" id="SSF57889">
    <property type="entry name" value="Cysteine-rich domain"/>
    <property type="match status" value="1"/>
</dbReference>
<comment type="similarity">
    <text evidence="1">Belongs to the protein-tyrosine phosphatase family. Non-receptor class myotubularin subfamily.</text>
</comment>
<sequence length="2212" mass="241979">PELDYEAFAEDFRRIVNKLSQKLLDNECDGTNPVTNFLQEEATEAHCRLHQRPFPRINPDVVDEFAMKANARRSSSTVAMERQEARFVPRGEQLDRQAFKADLPRDKCRVIREFVADIFNRHITEALKRRNTIRQDLKSQSIRRLFIDELGKQIIPPSEDVNASGSTVGASPANAHGSRASLNWDQFDLIVGLLDESLRYEDMSYNTVIAPLVVDLATRLSTQLGGIRYFANMTHSIQRHRIWGNLTFWEDVFNEQVNNQLRQLYLYHSGEQQAQETASPNTFPAYSTDLSTLEIAAEELRIGKLRPAEIQTTLQMHEEKTLCAQIVHFINLIINFCVPLRAASSVVQGGQKGGISGDPFGLVEAVGSYPATGQGALQNGWPANTPHVQERRDICFSSSGSRGAVTGRPVGTKSPQHSHTEHSRRQLESPAGAPSFSTNTATTTAATAANSSVNEFPLHELVAWLHKFVEKVGAENLLTEKCIRDLQDKIEGIMEGHLMNLADVYTEVKKIPKTKKPEIVNPTLLTGESLLNLGGYDCLPCQLLADGRAERGDWPPADDLLSSQNGALVAAAAAASSSSSLPRDLLSDDMENSGNFGRALLPAQGALFVTNYRVIFIGVPKDPYQSNKVVCRSFPVAALHSVKRLGAQRITTVVPTTSAFESSPSMVSTRAGGKSGRANGGGGKRSTPQQTAHGNAGHTTGGSVAVPATVSSGGVFNAQRSGDLLDVIRLRSLTMQMLRLGFDPDEVTSEARDELRFMLMELRFNARLNLSFNTLALPSQHQQLKEAEQETSRSPSVIDLSKINSLPHTPIHVAGADADSVSFSSSSASLERRSFDSRSRSQSQIAGGSLGTAHHSSSLLLAPNVDNTHSSNLSDYASDTLPHSTGYLVRSGEVTDVLSALSMTLSNVRLPGLDPVISEVFQQSPGYHDLAYVGIRASHRGAVNRRLSTSPLPSVRSETSCQSGSHLSKIGLYAAISSANASYEITQTYPCMLIVPSTFTKSRLVRVARSHRHGRFPIIVWQHADTRAFLLRGSAFQTKSIFSAMKHTATAAVSGSVPHPEKQTHDSDLSEISSTNEHARYFRALADLSPLPGFTMTATSFADTPRHPPQRCDDSGLSATQSSATSPSLNAETVSAASPSEVVLRRPLPTDQNADFLRATRASSKAAFGSIVSLVNPQTRDSFDSAVGENQRFSFYFPEDETFSLPQFVDSTSDSVTSFSGQQSARQFRYKPQPRHSTSGTRLTSGAFGKLSGGRASHTKHAPGAQPLNNEDRRSVIGSSTQHLGPTENHFPPSLYVLTEGAVKPLIKSGQFPGVEFVSVEYATHSDIRDAFQKLYKACLPKDSRSRLAAFAGMGGTTGAGSAPAGGSAAAVGSTAGGGEHEPTEKHPGTDASKSADIFIAISESGWLTQVQSLLQLAGVVVDVIGFQGASVAVCLEDGWDAVTQVVSLAQVMMDPTYRTIRGFWSLIEKEWLMFGHCFNHRVGQKSSRRSKNVSPVFLQFLDAVHQLLCQFPLSFEFNDFFLQFLAYHHMSNRFHEFKYDCEYERLSHWFNLSISAPIRPDLPADGNFPHTVTVPSPTAYEANSIWSFIQAQHEEWPIFFNFFYSPERAQKTLIPVTSLVSLDIWKYYLNEDLATGPVYDLDLFCPSYRKQTTRNYDPVLRQGYNNTHVEQTYAVLGLREGEDAVGWREAWAEVNLLSAADSPLSETAKLCTDLPLLSEEATADFDRILLQLPHGTTCRESCCSCPPPNASTQAPLNTTLKPPPPSSEGEKPAKPLDYASHSSPRTDIGHPPISSARSNCNFRGEVDSASYFSHDDVRSMSSEEMAVSVNSDQEEEEEEGLGELSSARHMFVDECTEARQAVLMQHRAATMRRLNKVNKAGPGTHAHQASTLVVTGSEDYLNSSRYLQASGSLSALPIAEDTSEPADALFEKPHKFERLKTTLSMSRCDWCQSLVLATSLSRGVVRCADCHLYCHEKCAPLVPRTCRGTRASHSSRYVPRGSSRSSGLPGSNTTRPWNHTSLTNRAHRGISPTSAVASPSSRRNMDALQPRLAANGFKSSSGSPVYAASLPVAAGNRNLSSSMAGSASSSEYNGMACGPPSYAGTVAYSSELYKLGHRKMLPTWKPRFFVLDTERHQLRYYDTAQDEVPRGCIDLQDVRSVKLIKNVQSGQRRFHENATFEIETAGRQFRFAADDPDIARTWVEKIQTSIL</sequence>
<accession>A0A0X3NIR4</accession>
<dbReference type="Pfam" id="PF06602">
    <property type="entry name" value="Myotub-related"/>
    <property type="match status" value="2"/>
</dbReference>
<evidence type="ECO:0000259" key="7">
    <source>
        <dbReference type="PROSITE" id="PS50081"/>
    </source>
</evidence>
<feature type="region of interest" description="Disordered" evidence="5">
    <location>
        <begin position="1220"/>
        <end position="1273"/>
    </location>
</feature>
<dbReference type="InterPro" id="IPR022096">
    <property type="entry name" value="SBF1/SBF2"/>
</dbReference>
<feature type="region of interest" description="Disordered" evidence="5">
    <location>
        <begin position="398"/>
        <end position="439"/>
    </location>
</feature>
<dbReference type="PANTHER" id="PTHR10807:SF109">
    <property type="entry name" value="SET DOMAIN BINDING FACTOR, ISOFORM A"/>
    <property type="match status" value="1"/>
</dbReference>
<feature type="compositionally biased region" description="Basic and acidic residues" evidence="5">
    <location>
        <begin position="1379"/>
        <end position="1389"/>
    </location>
</feature>
<dbReference type="InterPro" id="IPR002219">
    <property type="entry name" value="PKC_DAG/PE"/>
</dbReference>
<dbReference type="InterPro" id="IPR011993">
    <property type="entry name" value="PH-like_dom_sf"/>
</dbReference>
<feature type="non-terminal residue" evidence="9">
    <location>
        <position position="1"/>
    </location>
</feature>
<proteinExistence type="inferred from homology"/>
<feature type="region of interest" description="Disordered" evidence="5">
    <location>
        <begin position="1052"/>
        <end position="1072"/>
    </location>
</feature>
<dbReference type="PROSITE" id="PS50081">
    <property type="entry name" value="ZF_DAG_PE_2"/>
    <property type="match status" value="1"/>
</dbReference>
<keyword evidence="4" id="KW-0862">Zinc</keyword>
<dbReference type="EMBL" id="GEEE01023750">
    <property type="protein sequence ID" value="JAP39475.1"/>
    <property type="molecule type" value="Transcribed_RNA"/>
</dbReference>
<feature type="compositionally biased region" description="Gly residues" evidence="5">
    <location>
        <begin position="673"/>
        <end position="684"/>
    </location>
</feature>
<gene>
    <name evidence="9" type="primary">MTMR5</name>
    <name evidence="9" type="ORF">TR149321</name>
</gene>
<keyword evidence="2" id="KW-0597">Phosphoprotein</keyword>
<feature type="domain" description="Myotubularin phosphatase" evidence="8">
    <location>
        <begin position="957"/>
        <end position="1630"/>
    </location>
</feature>
<dbReference type="InterPro" id="IPR030564">
    <property type="entry name" value="Myotubularin"/>
</dbReference>
<feature type="compositionally biased region" description="Low complexity" evidence="5">
    <location>
        <begin position="1360"/>
        <end position="1374"/>
    </location>
</feature>
<protein>
    <submittedName>
        <fullName evidence="9">Myotubularin-related protein 5</fullName>
    </submittedName>
</protein>
<evidence type="ECO:0000256" key="1">
    <source>
        <dbReference type="ARBA" id="ARBA00007471"/>
    </source>
</evidence>
<dbReference type="GO" id="GO:0005085">
    <property type="term" value="F:guanyl-nucleotide exchange factor activity"/>
    <property type="evidence" value="ECO:0007669"/>
    <property type="project" value="TreeGrafter"/>
</dbReference>
<feature type="compositionally biased region" description="Basic and acidic residues" evidence="5">
    <location>
        <begin position="1104"/>
        <end position="1114"/>
    </location>
</feature>
<feature type="compositionally biased region" description="Low complexity" evidence="5">
    <location>
        <begin position="2000"/>
        <end position="2012"/>
    </location>
</feature>
<dbReference type="Gene3D" id="3.30.60.20">
    <property type="match status" value="1"/>
</dbReference>